<accession>A0AA44BC65</accession>
<comment type="caution">
    <text evidence="2">The sequence shown here is derived from an EMBL/GenBank/DDBJ whole genome shotgun (WGS) entry which is preliminary data.</text>
</comment>
<keyword evidence="1" id="KW-1133">Transmembrane helix</keyword>
<dbReference type="AlphaFoldDB" id="A0AA44BC65"/>
<evidence type="ECO:0000313" key="3">
    <source>
        <dbReference type="Proteomes" id="UP000449710"/>
    </source>
</evidence>
<name>A0AA44BC65_9CLOT</name>
<gene>
    <name evidence="2" type="ORF">ISALK_00955</name>
</gene>
<dbReference type="RefSeq" id="WP_160718363.1">
    <property type="nucleotide sequence ID" value="NZ_SUMG01000001.1"/>
</dbReference>
<evidence type="ECO:0000256" key="1">
    <source>
        <dbReference type="SAM" id="Phobius"/>
    </source>
</evidence>
<sequence>MYAILPFAFILLLVLIVFLGRFFGKKISTKLSLQLMGVYGVILLLSPFLAAFATDPVNEDDGITETPDFYYQDILEDYENYNLQDLKNDDYLSILKETVFGIPTENFSEEDPFVISTSGLNVDGWYDREYGYTMIVERSDEVEAVVITQFQQRAFIQGYEVTQGFEP</sequence>
<dbReference type="EMBL" id="SUMG01000001">
    <property type="protein sequence ID" value="NBG87059.1"/>
    <property type="molecule type" value="Genomic_DNA"/>
</dbReference>
<organism evidence="2 3">
    <name type="scientific">Isachenkonia alkalipeptolytica</name>
    <dbReference type="NCBI Taxonomy" id="2565777"/>
    <lineage>
        <taxon>Bacteria</taxon>
        <taxon>Bacillati</taxon>
        <taxon>Bacillota</taxon>
        <taxon>Clostridia</taxon>
        <taxon>Eubacteriales</taxon>
        <taxon>Clostridiaceae</taxon>
        <taxon>Isachenkonia</taxon>
    </lineage>
</organism>
<dbReference type="Proteomes" id="UP000449710">
    <property type="component" value="Unassembled WGS sequence"/>
</dbReference>
<feature type="transmembrane region" description="Helical" evidence="1">
    <location>
        <begin position="6"/>
        <end position="24"/>
    </location>
</feature>
<protein>
    <submittedName>
        <fullName evidence="2">Uncharacterized protein</fullName>
    </submittedName>
</protein>
<evidence type="ECO:0000313" key="2">
    <source>
        <dbReference type="EMBL" id="NBG87059.1"/>
    </source>
</evidence>
<proteinExistence type="predicted"/>
<keyword evidence="1" id="KW-0472">Membrane</keyword>
<keyword evidence="1" id="KW-0812">Transmembrane</keyword>
<keyword evidence="3" id="KW-1185">Reference proteome</keyword>
<reference evidence="2 3" key="1">
    <citation type="submission" date="2019-04" db="EMBL/GenBank/DDBJ databases">
        <title>Isachenkonia alkalipeptolytica gen. nov. sp. nov. a new anaerobic, alkiliphilic organothrophic bacterium capable to reduce synthesized ferrihydrite isolated from a soda lake.</title>
        <authorList>
            <person name="Toshchakov S.V."/>
            <person name="Zavarzina D.G."/>
            <person name="Zhilina T.N."/>
            <person name="Kostrikina N.A."/>
            <person name="Kublanov I.V."/>
        </authorList>
    </citation>
    <scope>NUCLEOTIDE SEQUENCE [LARGE SCALE GENOMIC DNA]</scope>
    <source>
        <strain evidence="2 3">Z-1701</strain>
    </source>
</reference>
<feature type="transmembrane region" description="Helical" evidence="1">
    <location>
        <begin position="36"/>
        <end position="54"/>
    </location>
</feature>